<dbReference type="Proteomes" id="UP001464387">
    <property type="component" value="Unassembled WGS sequence"/>
</dbReference>
<organism evidence="2 3">
    <name type="scientific">Mesorhizobium opportunistum</name>
    <dbReference type="NCBI Taxonomy" id="593909"/>
    <lineage>
        <taxon>Bacteria</taxon>
        <taxon>Pseudomonadati</taxon>
        <taxon>Pseudomonadota</taxon>
        <taxon>Alphaproteobacteria</taxon>
        <taxon>Hyphomicrobiales</taxon>
        <taxon>Phyllobacteriaceae</taxon>
        <taxon>Mesorhizobium</taxon>
    </lineage>
</organism>
<feature type="transmembrane region" description="Helical" evidence="1">
    <location>
        <begin position="21"/>
        <end position="43"/>
    </location>
</feature>
<keyword evidence="1" id="KW-0812">Transmembrane</keyword>
<gene>
    <name evidence="2" type="ORF">NKI33_22485</name>
</gene>
<proteinExistence type="predicted"/>
<name>A0ABV1YKJ4_9HYPH</name>
<accession>A0ABV1YKJ4</accession>
<dbReference type="EMBL" id="JAMYPJ010000037">
    <property type="protein sequence ID" value="MER8935708.1"/>
    <property type="molecule type" value="Genomic_DNA"/>
</dbReference>
<reference evidence="2 3" key="1">
    <citation type="journal article" date="2024" name="Proc. Natl. Acad. Sci. U.S.A.">
        <title>The evolutionary genomics of adaptation to stress in wild rhizobium bacteria.</title>
        <authorList>
            <person name="Kehlet-Delgado H."/>
            <person name="Montoya A.P."/>
            <person name="Jensen K.T."/>
            <person name="Wendlandt C.E."/>
            <person name="Dexheimer C."/>
            <person name="Roberts M."/>
            <person name="Torres Martinez L."/>
            <person name="Friesen M.L."/>
            <person name="Griffitts J.S."/>
            <person name="Porter S.S."/>
        </authorList>
    </citation>
    <scope>NUCLEOTIDE SEQUENCE [LARGE SCALE GENOMIC DNA]</scope>
    <source>
        <strain evidence="2 3">M0729</strain>
    </source>
</reference>
<keyword evidence="3" id="KW-1185">Reference proteome</keyword>
<dbReference type="RefSeq" id="WP_287274346.1">
    <property type="nucleotide sequence ID" value="NZ_JAMYMY010000025.1"/>
</dbReference>
<sequence>MLWIGTVFPRQYAFDATSASFCLRLQAILLMIVQIISLTVIWAELASSWLDSRSASRATATPAHPGAFFAGHDFCRQ</sequence>
<keyword evidence="1" id="KW-0472">Membrane</keyword>
<evidence type="ECO:0000256" key="1">
    <source>
        <dbReference type="SAM" id="Phobius"/>
    </source>
</evidence>
<evidence type="ECO:0000313" key="2">
    <source>
        <dbReference type="EMBL" id="MER8935708.1"/>
    </source>
</evidence>
<comment type="caution">
    <text evidence="2">The sequence shown here is derived from an EMBL/GenBank/DDBJ whole genome shotgun (WGS) entry which is preliminary data.</text>
</comment>
<evidence type="ECO:0000313" key="3">
    <source>
        <dbReference type="Proteomes" id="UP001464387"/>
    </source>
</evidence>
<keyword evidence="1" id="KW-1133">Transmembrane helix</keyword>
<protein>
    <submittedName>
        <fullName evidence="2">Uncharacterized protein</fullName>
    </submittedName>
</protein>